<evidence type="ECO:0000313" key="2">
    <source>
        <dbReference type="Proteomes" id="UP000184255"/>
    </source>
</evidence>
<dbReference type="AlphaFoldDB" id="A0A1L7UGN0"/>
<dbReference type="VEuPathDB" id="FungiDB:FMAN_11981"/>
<comment type="caution">
    <text evidence="1">The sequence shown here is derived from an EMBL/GenBank/DDBJ whole genome shotgun (WGS) entry which is preliminary data.</text>
</comment>
<dbReference type="Proteomes" id="UP000184255">
    <property type="component" value="Unassembled WGS sequence"/>
</dbReference>
<proteinExistence type="predicted"/>
<organism evidence="1 2">
    <name type="scientific">Fusarium mangiferae</name>
    <name type="common">Mango malformation disease fungus</name>
    <dbReference type="NCBI Taxonomy" id="192010"/>
    <lineage>
        <taxon>Eukaryota</taxon>
        <taxon>Fungi</taxon>
        <taxon>Dikarya</taxon>
        <taxon>Ascomycota</taxon>
        <taxon>Pezizomycotina</taxon>
        <taxon>Sordariomycetes</taxon>
        <taxon>Hypocreomycetidae</taxon>
        <taxon>Hypocreales</taxon>
        <taxon>Nectriaceae</taxon>
        <taxon>Fusarium</taxon>
        <taxon>Fusarium fujikuroi species complex</taxon>
    </lineage>
</organism>
<sequence length="534" mass="58660">MPLQEPADRERDMYYHGLPSHPRLVARSGTTPWSQPHEWPERKKLDVATGHKIQQLWNDPQGSLRQLVVSTLTGVEWNAIDILRVGYESAYEDTDRSSECPVTMLISVSQDSTSFRRAEAAIIACKDILNRFDLDDVQVEMKESIVTFAATSPIATTNSTQGSQVARRLLPGPFTNDFADLKYETIRDMSEYVGTSIGASQLPLEKQKSGTKCVHLRGDNGKTYALTCRHVLFLDEDCEEYRYTSGQNIVAKDVIQPAKLTGDRVVDSFASKKHGFDMSVDLTAKPSHSNPDFKAARPGFLRKQAVVQSCQPLIDELNKGGSAVVGRVEFSPLMELCPQGLRFKDWALVELSQDGFTTGLAQLKNKVPVTQKLQVMLTEISGSITKSERSLDFDDSLEVEIGPDTIDGSDLEDATHRNLRGDKGLIVMKHGLKTGFTIGLANGIHSVIRHASDVVGDVTSSEWCIIGMDGKAFSDVGDSGACVFDLEGRIGGMITSGLEAGKTPLGEHDVTYATPMQWFLEDIKGAGYDVKLPK</sequence>
<dbReference type="EMBL" id="FCQH01000018">
    <property type="protein sequence ID" value="CVL06887.1"/>
    <property type="molecule type" value="Genomic_DNA"/>
</dbReference>
<evidence type="ECO:0000313" key="1">
    <source>
        <dbReference type="EMBL" id="CVL06887.1"/>
    </source>
</evidence>
<dbReference type="GeneID" id="65091231"/>
<keyword evidence="2" id="KW-1185">Reference proteome</keyword>
<gene>
    <name evidence="1" type="ORF">FMAN_11981</name>
</gene>
<accession>A0A1L7UGN0</accession>
<protein>
    <submittedName>
        <fullName evidence="1">Uncharacterized protein</fullName>
    </submittedName>
</protein>
<reference evidence="2" key="1">
    <citation type="journal article" date="2016" name="Genome Biol. Evol.">
        <title>Comparative 'omics' of the Fusarium fujikuroi species complex highlights differences in genetic potential and metabolite synthesis.</title>
        <authorList>
            <person name="Niehaus E.-M."/>
            <person name="Muensterkoetter M."/>
            <person name="Proctor R.H."/>
            <person name="Brown D.W."/>
            <person name="Sharon A."/>
            <person name="Idan Y."/>
            <person name="Oren-Young L."/>
            <person name="Sieber C.M."/>
            <person name="Novak O."/>
            <person name="Pencik A."/>
            <person name="Tarkowska D."/>
            <person name="Hromadova K."/>
            <person name="Freeman S."/>
            <person name="Maymon M."/>
            <person name="Elazar M."/>
            <person name="Youssef S.A."/>
            <person name="El-Shabrawy E.S.M."/>
            <person name="Shalaby A.B.A."/>
            <person name="Houterman P."/>
            <person name="Brock N.L."/>
            <person name="Burkhardt I."/>
            <person name="Tsavkelova E.A."/>
            <person name="Dickschat J.S."/>
            <person name="Galuszka P."/>
            <person name="Gueldener U."/>
            <person name="Tudzynski B."/>
        </authorList>
    </citation>
    <scope>NUCLEOTIDE SEQUENCE [LARGE SCALE GENOMIC DNA]</scope>
    <source>
        <strain evidence="2">MRC7560</strain>
    </source>
</reference>
<dbReference type="RefSeq" id="XP_041690168.1">
    <property type="nucleotide sequence ID" value="XM_041824716.1"/>
</dbReference>
<name>A0A1L7UGN0_FUSMA</name>